<organism evidence="1">
    <name type="scientific">Roseomonas mucosa</name>
    <dbReference type="NCBI Taxonomy" id="207340"/>
    <lineage>
        <taxon>Bacteria</taxon>
        <taxon>Pseudomonadati</taxon>
        <taxon>Pseudomonadota</taxon>
        <taxon>Alphaproteobacteria</taxon>
        <taxon>Acetobacterales</taxon>
        <taxon>Roseomonadaceae</taxon>
        <taxon>Roseomonas</taxon>
    </lineage>
</organism>
<name>A0A4Y1MXB2_9PROT</name>
<dbReference type="EMBL" id="CP025189">
    <property type="protein sequence ID" value="AWV22595.1"/>
    <property type="molecule type" value="Genomic_DNA"/>
</dbReference>
<accession>A0A4Y1MXB2</accession>
<proteinExistence type="predicted"/>
<reference evidence="1" key="1">
    <citation type="submission" date="2017-12" db="EMBL/GenBank/DDBJ databases">
        <authorList>
            <person name="Martens C."/>
            <person name="Dahlstrom E."/>
            <person name="Barbian K."/>
            <person name="Sykora L."/>
            <person name="Ricklefs S."/>
            <person name="Bruno D."/>
            <person name="Anzick I."/>
            <person name="Myles I."/>
            <person name="Datta S.K."/>
        </authorList>
    </citation>
    <scope>NUCLEOTIDE SEQUENCE</scope>
    <source>
        <strain evidence="1">AD2</strain>
    </source>
</reference>
<dbReference type="AlphaFoldDB" id="A0A4Y1MXB2"/>
<evidence type="ECO:0000313" key="1">
    <source>
        <dbReference type="EMBL" id="AWV22595.1"/>
    </source>
</evidence>
<gene>
    <name evidence="1" type="ORF">RADP37_04250</name>
</gene>
<sequence>MCGNGRGAWQPSPGRRMRLAPCHGAIPCPEIRSRRYRGARRGSWRRSGAGLARMLLGRHSSPRIGLPGRLPEPGRPFRTAFVARTVWRQSGRGRITDV</sequence>
<protein>
    <submittedName>
        <fullName evidence="1">Uncharacterized protein</fullName>
    </submittedName>
</protein>